<gene>
    <name evidence="2" type="ORF">PGTG_09097</name>
</gene>
<dbReference type="HOGENOM" id="CLU_1619868_0_0_1"/>
<feature type="compositionally biased region" description="Polar residues" evidence="1">
    <location>
        <begin position="60"/>
        <end position="94"/>
    </location>
</feature>
<sequence>MSDTMWNLPGDMHGNNAAAHTDGQDELEDPIKSLLDDPGATPLALPGNSASELPDDLIAETQSMNPLPNPSQSINPPASQLTNPPARLNCSNLPPLSDAQLAPLAQVDSPSPPPAYESIPAQATWPTPSRATRTASVGAIPAATGSGVMPSTWHPLAKSGAPAH</sequence>
<evidence type="ECO:0000313" key="2">
    <source>
        <dbReference type="EMBL" id="EFP83144.2"/>
    </source>
</evidence>
<feature type="compositionally biased region" description="Polar residues" evidence="1">
    <location>
        <begin position="124"/>
        <end position="135"/>
    </location>
</feature>
<name>E3KFY1_PUCGT</name>
<organism evidence="2 3">
    <name type="scientific">Puccinia graminis f. sp. tritici (strain CRL 75-36-700-3 / race SCCL)</name>
    <name type="common">Black stem rust fungus</name>
    <dbReference type="NCBI Taxonomy" id="418459"/>
    <lineage>
        <taxon>Eukaryota</taxon>
        <taxon>Fungi</taxon>
        <taxon>Dikarya</taxon>
        <taxon>Basidiomycota</taxon>
        <taxon>Pucciniomycotina</taxon>
        <taxon>Pucciniomycetes</taxon>
        <taxon>Pucciniales</taxon>
        <taxon>Pucciniaceae</taxon>
        <taxon>Puccinia</taxon>
    </lineage>
</organism>
<feature type="region of interest" description="Disordered" evidence="1">
    <location>
        <begin position="1"/>
        <end position="164"/>
    </location>
</feature>
<dbReference type="InParanoid" id="E3KFY1"/>
<reference key="1">
    <citation type="submission" date="2007-01" db="EMBL/GenBank/DDBJ databases">
        <title>The Genome Sequence of Puccinia graminis f. sp. tritici Strain CRL 75-36-700-3.</title>
        <authorList>
            <consortium name="The Broad Institute Genome Sequencing Platform"/>
            <person name="Birren B."/>
            <person name="Lander E."/>
            <person name="Galagan J."/>
            <person name="Nusbaum C."/>
            <person name="Devon K."/>
            <person name="Cuomo C."/>
            <person name="Jaffe D."/>
            <person name="Butler J."/>
            <person name="Alvarez P."/>
            <person name="Gnerre S."/>
            <person name="Grabherr M."/>
            <person name="Mauceli E."/>
            <person name="Brockman W."/>
            <person name="Young S."/>
            <person name="LaButti K."/>
            <person name="Sykes S."/>
            <person name="DeCaprio D."/>
            <person name="Crawford M."/>
            <person name="Koehrsen M."/>
            <person name="Engels R."/>
            <person name="Montgomery P."/>
            <person name="Pearson M."/>
            <person name="Howarth C."/>
            <person name="Larson L."/>
            <person name="White J."/>
            <person name="Zeng Q."/>
            <person name="Kodira C."/>
            <person name="Yandava C."/>
            <person name="Alvarado L."/>
            <person name="O'Leary S."/>
            <person name="Szabo L."/>
            <person name="Dean R."/>
            <person name="Schein J."/>
        </authorList>
    </citation>
    <scope>NUCLEOTIDE SEQUENCE</scope>
    <source>
        <strain>CRL 75-36-700-3</strain>
    </source>
</reference>
<evidence type="ECO:0000313" key="3">
    <source>
        <dbReference type="Proteomes" id="UP000008783"/>
    </source>
</evidence>
<evidence type="ECO:0000256" key="1">
    <source>
        <dbReference type="SAM" id="MobiDB-lite"/>
    </source>
</evidence>
<dbReference type="GeneID" id="10544857"/>
<protein>
    <submittedName>
        <fullName evidence="2">Uncharacterized protein</fullName>
    </submittedName>
</protein>
<dbReference type="RefSeq" id="XP_003327563.2">
    <property type="nucleotide sequence ID" value="XM_003327515.2"/>
</dbReference>
<dbReference type="KEGG" id="pgr:PGTG_09097"/>
<dbReference type="EMBL" id="DS178285">
    <property type="protein sequence ID" value="EFP83144.2"/>
    <property type="molecule type" value="Genomic_DNA"/>
</dbReference>
<dbReference type="Proteomes" id="UP000008783">
    <property type="component" value="Unassembled WGS sequence"/>
</dbReference>
<reference evidence="3" key="2">
    <citation type="journal article" date="2011" name="Proc. Natl. Acad. Sci. U.S.A.">
        <title>Obligate biotrophy features unraveled by the genomic analysis of rust fungi.</title>
        <authorList>
            <person name="Duplessis S."/>
            <person name="Cuomo C.A."/>
            <person name="Lin Y.-C."/>
            <person name="Aerts A."/>
            <person name="Tisserant E."/>
            <person name="Veneault-Fourrey C."/>
            <person name="Joly D.L."/>
            <person name="Hacquard S."/>
            <person name="Amselem J."/>
            <person name="Cantarel B.L."/>
            <person name="Chiu R."/>
            <person name="Coutinho P.M."/>
            <person name="Feau N."/>
            <person name="Field M."/>
            <person name="Frey P."/>
            <person name="Gelhaye E."/>
            <person name="Goldberg J."/>
            <person name="Grabherr M.G."/>
            <person name="Kodira C.D."/>
            <person name="Kohler A."/>
            <person name="Kuees U."/>
            <person name="Lindquist E.A."/>
            <person name="Lucas S.M."/>
            <person name="Mago R."/>
            <person name="Mauceli E."/>
            <person name="Morin E."/>
            <person name="Murat C."/>
            <person name="Pangilinan J.L."/>
            <person name="Park R."/>
            <person name="Pearson M."/>
            <person name="Quesneville H."/>
            <person name="Rouhier N."/>
            <person name="Sakthikumar S."/>
            <person name="Salamov A.A."/>
            <person name="Schmutz J."/>
            <person name="Selles B."/>
            <person name="Shapiro H."/>
            <person name="Tanguay P."/>
            <person name="Tuskan G.A."/>
            <person name="Henrissat B."/>
            <person name="Van de Peer Y."/>
            <person name="Rouze P."/>
            <person name="Ellis J.G."/>
            <person name="Dodds P.N."/>
            <person name="Schein J.E."/>
            <person name="Zhong S."/>
            <person name="Hamelin R.C."/>
            <person name="Grigoriev I.V."/>
            <person name="Szabo L.J."/>
            <person name="Martin F."/>
        </authorList>
    </citation>
    <scope>NUCLEOTIDE SEQUENCE [LARGE SCALE GENOMIC DNA]</scope>
    <source>
        <strain evidence="3">CRL 75-36-700-3 / race SCCL</strain>
    </source>
</reference>
<dbReference type="VEuPathDB" id="FungiDB:PGTG_09097"/>
<dbReference type="AlphaFoldDB" id="E3KFY1"/>
<proteinExistence type="predicted"/>
<keyword evidence="3" id="KW-1185">Reference proteome</keyword>
<accession>E3KFY1</accession>